<dbReference type="PANTHER" id="PTHR11567">
    <property type="entry name" value="ACID PHOSPHATASE-RELATED"/>
    <property type="match status" value="1"/>
</dbReference>
<evidence type="ECO:0000313" key="3">
    <source>
        <dbReference type="Proteomes" id="UP000614610"/>
    </source>
</evidence>
<feature type="domain" description="Swiss Army Knife RNA repair protein HAD" evidence="1">
    <location>
        <begin position="395"/>
        <end position="609"/>
    </location>
</feature>
<dbReference type="SUPFAM" id="SSF53254">
    <property type="entry name" value="Phosphoglycerate mutase-like"/>
    <property type="match status" value="1"/>
</dbReference>
<dbReference type="OrthoDB" id="5596992at2759"/>
<dbReference type="Gene3D" id="3.40.50.1240">
    <property type="entry name" value="Phosphoglycerate mutase-like"/>
    <property type="match status" value="1"/>
</dbReference>
<dbReference type="EMBL" id="WIWT01000121">
    <property type="protein sequence ID" value="KAF3199245.1"/>
    <property type="molecule type" value="Genomic_DNA"/>
</dbReference>
<name>A0A8H8UVB4_ORBOL</name>
<evidence type="ECO:0000313" key="2">
    <source>
        <dbReference type="EMBL" id="KAF3199245.1"/>
    </source>
</evidence>
<dbReference type="Pfam" id="PF10307">
    <property type="entry name" value="HAD_SAK_1"/>
    <property type="match status" value="1"/>
</dbReference>
<dbReference type="InterPro" id="IPR029033">
    <property type="entry name" value="His_PPase_superfam"/>
</dbReference>
<organism evidence="2 3">
    <name type="scientific">Orbilia oligospora</name>
    <name type="common">Nematode-trapping fungus</name>
    <name type="synonym">Arthrobotrys oligospora</name>
    <dbReference type="NCBI Taxonomy" id="2813651"/>
    <lineage>
        <taxon>Eukaryota</taxon>
        <taxon>Fungi</taxon>
        <taxon>Dikarya</taxon>
        <taxon>Ascomycota</taxon>
        <taxon>Pezizomycotina</taxon>
        <taxon>Orbiliomycetes</taxon>
        <taxon>Orbiliales</taxon>
        <taxon>Orbiliaceae</taxon>
        <taxon>Orbilia</taxon>
    </lineage>
</organism>
<dbReference type="Proteomes" id="UP000614610">
    <property type="component" value="Unassembled WGS sequence"/>
</dbReference>
<sequence>MPHVHPQTYVIPSAAFELVYVEVIQRHHKRTPYQDNAFPVETYSWDCSDQGLYTYGEPLGAEKNSSAQVYWRVEENSVNPFIAPGFRGNCQFPQITHGGLDDSWQHGRDLYEVYGTMLGFLPSEYDSTVAYRVTGNQITSQVAGMLVDGMFGPKHPKHVPLSIQPGLVDSLQPSYSCPKASRLYQEYGVGSMDPKWRLHLDATNDFLGTLDHISGVTADNSGFHKSFDHYYDNLSARLCHQKPLPCSVKNSSQCVTQRQADTVFRMGQYEYSYIYRDSPQSLEAAVGLGDINMLELETFLDYIEGISRLSRTSGHSSLRFRRITSLRTYETREPLYLLTAGDRRARIQTMDSSSLPKDAAAVLAWSIAAPPKPLPAINQIKRICVIDFDNTLYRSPVPSNIWDGPSIGILRDSDRLLGGGWWQTPSILDATVDQRGARPSVASQGGHERRYSDRWNKPIVSIVDIARTVDQNIHTLNVLLTGRSRILFSKTVLRILGNAGFSFDLVVLKQDHPQLGHEFATTMDFKKCFISMILNYYHEAERISIYEDRPGHSRQFRDFGDEFNKSCIRDSLVRPQVRFDIVQVQPAHRDLDPLEEIKQVKFMLQRHNRLAQNMDASLRPLPAKLFKRVCHTSYMLHPETTHRLLVNFRLRQRFNTREVDFFGRYIPIKMGKCEPVEIENLGGMGAQIQFETVSFGSYNDCIWAVRVRPVGSSAVVSTMNAIPTVVLAKKIDVAESFLRRIENWEDIRPGDPRYLRFSATVGEQLRLQISAPKLHLGG</sequence>
<dbReference type="GO" id="GO:0016791">
    <property type="term" value="F:phosphatase activity"/>
    <property type="evidence" value="ECO:0007669"/>
    <property type="project" value="TreeGrafter"/>
</dbReference>
<dbReference type="InterPro" id="IPR018812">
    <property type="entry name" value="SAK_HAD"/>
</dbReference>
<dbReference type="AlphaFoldDB" id="A0A8H8UVB4"/>
<evidence type="ECO:0000259" key="1">
    <source>
        <dbReference type="Pfam" id="PF10307"/>
    </source>
</evidence>
<protein>
    <recommendedName>
        <fullName evidence="1">Swiss Army Knife RNA repair protein HAD domain-containing protein</fullName>
    </recommendedName>
</protein>
<reference evidence="2" key="1">
    <citation type="submission" date="2019-06" db="EMBL/GenBank/DDBJ databases">
        <authorList>
            <person name="Palmer J.M."/>
        </authorList>
    </citation>
    <scope>NUCLEOTIDE SEQUENCE</scope>
    <source>
        <strain evidence="2">TWF679</strain>
    </source>
</reference>
<accession>A0A8H8UVB4</accession>
<dbReference type="InterPro" id="IPR050645">
    <property type="entry name" value="Histidine_acid_phosphatase"/>
</dbReference>
<dbReference type="PANTHER" id="PTHR11567:SF195">
    <property type="entry name" value="ACID PHOSPHATASE, PUTATIVE (AFU_ORTHOLOGUE AFUA_3G14570)-RELATED"/>
    <property type="match status" value="1"/>
</dbReference>
<proteinExistence type="predicted"/>
<gene>
    <name evidence="2" type="ORF">TWF679_001573</name>
</gene>
<comment type="caution">
    <text evidence="2">The sequence shown here is derived from an EMBL/GenBank/DDBJ whole genome shotgun (WGS) entry which is preliminary data.</text>
</comment>